<keyword evidence="7" id="KW-1185">Reference proteome</keyword>
<accession>A0A4R4ZH04</accession>
<reference evidence="6 7" key="1">
    <citation type="submission" date="2019-03" db="EMBL/GenBank/DDBJ databases">
        <title>Draft genome sequences of novel Actinobacteria.</title>
        <authorList>
            <person name="Sahin N."/>
            <person name="Ay H."/>
            <person name="Saygin H."/>
        </authorList>
    </citation>
    <scope>NUCLEOTIDE SEQUENCE [LARGE SCALE GENOMIC DNA]</scope>
    <source>
        <strain evidence="6 7">JCM 13523</strain>
    </source>
</reference>
<gene>
    <name evidence="6" type="ORF">E1263_21740</name>
</gene>
<dbReference type="Gene3D" id="1.10.10.60">
    <property type="entry name" value="Homeodomain-like"/>
    <property type="match status" value="1"/>
</dbReference>
<dbReference type="InterPro" id="IPR036271">
    <property type="entry name" value="Tet_transcr_reg_TetR-rel_C_sf"/>
</dbReference>
<dbReference type="InterPro" id="IPR011075">
    <property type="entry name" value="TetR_C"/>
</dbReference>
<dbReference type="PRINTS" id="PR00455">
    <property type="entry name" value="HTHTETR"/>
</dbReference>
<name>A0A4R4ZH04_9ACTN</name>
<dbReference type="PROSITE" id="PS50977">
    <property type="entry name" value="HTH_TETR_2"/>
    <property type="match status" value="1"/>
</dbReference>
<dbReference type="InterPro" id="IPR001647">
    <property type="entry name" value="HTH_TetR"/>
</dbReference>
<dbReference type="Pfam" id="PF00440">
    <property type="entry name" value="TetR_N"/>
    <property type="match status" value="1"/>
</dbReference>
<evidence type="ECO:0000256" key="2">
    <source>
        <dbReference type="ARBA" id="ARBA00023125"/>
    </source>
</evidence>
<evidence type="ECO:0000313" key="7">
    <source>
        <dbReference type="Proteomes" id="UP000295124"/>
    </source>
</evidence>
<keyword evidence="2 4" id="KW-0238">DNA-binding</keyword>
<dbReference type="GO" id="GO:0003700">
    <property type="term" value="F:DNA-binding transcription factor activity"/>
    <property type="evidence" value="ECO:0007669"/>
    <property type="project" value="TreeGrafter"/>
</dbReference>
<dbReference type="PROSITE" id="PS01081">
    <property type="entry name" value="HTH_TETR_1"/>
    <property type="match status" value="1"/>
</dbReference>
<evidence type="ECO:0000313" key="6">
    <source>
        <dbReference type="EMBL" id="TDD57833.1"/>
    </source>
</evidence>
<protein>
    <submittedName>
        <fullName evidence="6">TetR/AcrR family transcriptional regulator</fullName>
    </submittedName>
</protein>
<dbReference type="InterPro" id="IPR009057">
    <property type="entry name" value="Homeodomain-like_sf"/>
</dbReference>
<dbReference type="Pfam" id="PF16859">
    <property type="entry name" value="TetR_C_11"/>
    <property type="match status" value="1"/>
</dbReference>
<organism evidence="6 7">
    <name type="scientific">Kribbella antibiotica</name>
    <dbReference type="NCBI Taxonomy" id="190195"/>
    <lineage>
        <taxon>Bacteria</taxon>
        <taxon>Bacillati</taxon>
        <taxon>Actinomycetota</taxon>
        <taxon>Actinomycetes</taxon>
        <taxon>Propionibacteriales</taxon>
        <taxon>Kribbellaceae</taxon>
        <taxon>Kribbella</taxon>
    </lineage>
</organism>
<evidence type="ECO:0000256" key="1">
    <source>
        <dbReference type="ARBA" id="ARBA00023015"/>
    </source>
</evidence>
<dbReference type="InterPro" id="IPR023772">
    <property type="entry name" value="DNA-bd_HTH_TetR-type_CS"/>
</dbReference>
<feature type="domain" description="HTH tetR-type" evidence="5">
    <location>
        <begin position="40"/>
        <end position="100"/>
    </location>
</feature>
<dbReference type="GO" id="GO:0000976">
    <property type="term" value="F:transcription cis-regulatory region binding"/>
    <property type="evidence" value="ECO:0007669"/>
    <property type="project" value="TreeGrafter"/>
</dbReference>
<dbReference type="AlphaFoldDB" id="A0A4R4ZH04"/>
<evidence type="ECO:0000259" key="5">
    <source>
        <dbReference type="PROSITE" id="PS50977"/>
    </source>
</evidence>
<proteinExistence type="predicted"/>
<keyword evidence="1" id="KW-0805">Transcription regulation</keyword>
<dbReference type="Gene3D" id="1.10.357.10">
    <property type="entry name" value="Tetracycline Repressor, domain 2"/>
    <property type="match status" value="1"/>
</dbReference>
<dbReference type="Proteomes" id="UP000295124">
    <property type="component" value="Unassembled WGS sequence"/>
</dbReference>
<keyword evidence="3" id="KW-0804">Transcription</keyword>
<dbReference type="SUPFAM" id="SSF48498">
    <property type="entry name" value="Tetracyclin repressor-like, C-terminal domain"/>
    <property type="match status" value="1"/>
</dbReference>
<sequence length="224" mass="24677">MALWPGPHGAAAAPLLPSEVGNEMEIDHGVTPRRGRPRDPDAEPRIRQYAVQLLLERGFDGMTVDDVAEAAGVGKATIYRRWASKEELANDAMAGLFDIEIPDADTGSLAGDLLEVYSNALTFVNDPTGVALMRLGITEANRDERSAGIYRSLLDRRIELTKAALERAWARGEPIRRSADPVMMVQWLSGLFVLRIVLNEPMPKLEDADHLVEITLRVIREPSA</sequence>
<dbReference type="EMBL" id="SMKX01000064">
    <property type="protein sequence ID" value="TDD57833.1"/>
    <property type="molecule type" value="Genomic_DNA"/>
</dbReference>
<dbReference type="PANTHER" id="PTHR30055">
    <property type="entry name" value="HTH-TYPE TRANSCRIPTIONAL REGULATOR RUTR"/>
    <property type="match status" value="1"/>
</dbReference>
<dbReference type="OrthoDB" id="9796019at2"/>
<dbReference type="SUPFAM" id="SSF46689">
    <property type="entry name" value="Homeodomain-like"/>
    <property type="match status" value="1"/>
</dbReference>
<evidence type="ECO:0000256" key="3">
    <source>
        <dbReference type="ARBA" id="ARBA00023163"/>
    </source>
</evidence>
<feature type="DNA-binding region" description="H-T-H motif" evidence="4">
    <location>
        <begin position="63"/>
        <end position="82"/>
    </location>
</feature>
<comment type="caution">
    <text evidence="6">The sequence shown here is derived from an EMBL/GenBank/DDBJ whole genome shotgun (WGS) entry which is preliminary data.</text>
</comment>
<evidence type="ECO:0000256" key="4">
    <source>
        <dbReference type="PROSITE-ProRule" id="PRU00335"/>
    </source>
</evidence>
<dbReference type="PANTHER" id="PTHR30055:SF148">
    <property type="entry name" value="TETR-FAMILY TRANSCRIPTIONAL REGULATOR"/>
    <property type="match status" value="1"/>
</dbReference>
<dbReference type="InterPro" id="IPR050109">
    <property type="entry name" value="HTH-type_TetR-like_transc_reg"/>
</dbReference>